<protein>
    <submittedName>
        <fullName evidence="2">MBL fold metallo-hydrolase</fullName>
    </submittedName>
</protein>
<gene>
    <name evidence="2" type="ORF">A5642_02025</name>
</gene>
<dbReference type="PANTHER" id="PTHR42951:SF14">
    <property type="entry name" value="METALLO-BETA-LACTAMASE SUPERFAMILY PROTEIN"/>
    <property type="match status" value="1"/>
</dbReference>
<dbReference type="InterPro" id="IPR050855">
    <property type="entry name" value="NDM-1-like"/>
</dbReference>
<dbReference type="PANTHER" id="PTHR42951">
    <property type="entry name" value="METALLO-BETA-LACTAMASE DOMAIN-CONTAINING"/>
    <property type="match status" value="1"/>
</dbReference>
<proteinExistence type="predicted"/>
<sequence length="250" mass="26703">MNIIRVNDQVHMVTGTNVNWALITEGDAVTVIDSGYPNDGARLLASIEHIGRRIEDVQAILLTHAHLDHVGGIPTLRARHHVPVLTGAEEARHARREYLEQITPRQMLQQCAHRAGRRWVRQTLCAVLPHISIAIADAAPVPADIPLDLPGGLVPIATPGHTSGHTAWLMPSTGTLFTGDALVTAHPLSALGAGPQLLPAVFNEDEPAMRAGLSHIAQLPADTIIPGHGPLWRGPLPELIDQAVSAGQTN</sequence>
<dbReference type="InterPro" id="IPR036866">
    <property type="entry name" value="RibonucZ/Hydroxyglut_hydro"/>
</dbReference>
<dbReference type="InterPro" id="IPR001279">
    <property type="entry name" value="Metallo-B-lactamas"/>
</dbReference>
<evidence type="ECO:0000313" key="2">
    <source>
        <dbReference type="EMBL" id="OBA86255.1"/>
    </source>
</evidence>
<dbReference type="Gene3D" id="3.60.15.10">
    <property type="entry name" value="Ribonuclease Z/Hydroxyacylglutathione hydrolase-like"/>
    <property type="match status" value="1"/>
</dbReference>
<dbReference type="SUPFAM" id="SSF56281">
    <property type="entry name" value="Metallo-hydrolase/oxidoreductase"/>
    <property type="match status" value="1"/>
</dbReference>
<dbReference type="CDD" id="cd07721">
    <property type="entry name" value="yflN-like_MBL-fold"/>
    <property type="match status" value="1"/>
</dbReference>
<feature type="domain" description="Metallo-beta-lactamase" evidence="1">
    <location>
        <begin position="17"/>
        <end position="228"/>
    </location>
</feature>
<dbReference type="OrthoDB" id="2971563at2"/>
<keyword evidence="2" id="KW-0378">Hydrolase</keyword>
<evidence type="ECO:0000259" key="1">
    <source>
        <dbReference type="SMART" id="SM00849"/>
    </source>
</evidence>
<dbReference type="RefSeq" id="WP_061005353.1">
    <property type="nucleotide sequence ID" value="NZ_LSKA01000402.1"/>
</dbReference>
<comment type="caution">
    <text evidence="2">The sequence shown here is derived from an EMBL/GenBank/DDBJ whole genome shotgun (WGS) entry which is preliminary data.</text>
</comment>
<dbReference type="Proteomes" id="UP000093962">
    <property type="component" value="Unassembled WGS sequence"/>
</dbReference>
<dbReference type="GO" id="GO:0016787">
    <property type="term" value="F:hydrolase activity"/>
    <property type="evidence" value="ECO:0007669"/>
    <property type="project" value="UniProtKB-KW"/>
</dbReference>
<dbReference type="EMBL" id="LZSF01000157">
    <property type="protein sequence ID" value="OBA86255.1"/>
    <property type="molecule type" value="Genomic_DNA"/>
</dbReference>
<dbReference type="AlphaFoldDB" id="A0A1A0MLF5"/>
<name>A0A1A0MLF5_MYCMU</name>
<organism evidence="2 3">
    <name type="scientific">Mycolicibacterium mucogenicum</name>
    <name type="common">Mycobacterium mucogenicum</name>
    <dbReference type="NCBI Taxonomy" id="56689"/>
    <lineage>
        <taxon>Bacteria</taxon>
        <taxon>Bacillati</taxon>
        <taxon>Actinomycetota</taxon>
        <taxon>Actinomycetes</taxon>
        <taxon>Mycobacteriales</taxon>
        <taxon>Mycobacteriaceae</taxon>
        <taxon>Mycolicibacterium</taxon>
    </lineage>
</organism>
<dbReference type="Pfam" id="PF00753">
    <property type="entry name" value="Lactamase_B"/>
    <property type="match status" value="1"/>
</dbReference>
<reference evidence="2 3" key="1">
    <citation type="submission" date="2016-06" db="EMBL/GenBank/DDBJ databases">
        <authorList>
            <person name="Kjaerup R.B."/>
            <person name="Dalgaard T.S."/>
            <person name="Juul-Madsen H.R."/>
        </authorList>
    </citation>
    <scope>NUCLEOTIDE SEQUENCE [LARGE SCALE GENOMIC DNA]</scope>
    <source>
        <strain evidence="2 3">1199456.5</strain>
    </source>
</reference>
<accession>A0A1A0MLF5</accession>
<dbReference type="SMART" id="SM00849">
    <property type="entry name" value="Lactamase_B"/>
    <property type="match status" value="1"/>
</dbReference>
<evidence type="ECO:0000313" key="3">
    <source>
        <dbReference type="Proteomes" id="UP000093962"/>
    </source>
</evidence>